<reference evidence="1 2" key="1">
    <citation type="submission" date="2024-08" db="EMBL/GenBank/DDBJ databases">
        <authorList>
            <person name="Cucini C."/>
            <person name="Frati F."/>
        </authorList>
    </citation>
    <scope>NUCLEOTIDE SEQUENCE [LARGE SCALE GENOMIC DNA]</scope>
</reference>
<evidence type="ECO:0000313" key="1">
    <source>
        <dbReference type="EMBL" id="CAL8114010.1"/>
    </source>
</evidence>
<proteinExistence type="predicted"/>
<comment type="caution">
    <text evidence="1">The sequence shown here is derived from an EMBL/GenBank/DDBJ whole genome shotgun (WGS) entry which is preliminary data.</text>
</comment>
<sequence length="69" mass="7706">MLKPNCIELYAVVFFLETPAELASRELLTSTSFTVSSVRLYDQSFARPASEAYVTSNNKLKEKKTTVGL</sequence>
<accession>A0ABP1QXG0</accession>
<dbReference type="Proteomes" id="UP001642540">
    <property type="component" value="Unassembled WGS sequence"/>
</dbReference>
<dbReference type="EMBL" id="CAXLJM020000049">
    <property type="protein sequence ID" value="CAL8114010.1"/>
    <property type="molecule type" value="Genomic_DNA"/>
</dbReference>
<keyword evidence="2" id="KW-1185">Reference proteome</keyword>
<evidence type="ECO:0000313" key="2">
    <source>
        <dbReference type="Proteomes" id="UP001642540"/>
    </source>
</evidence>
<name>A0ABP1QXG0_9HEXA</name>
<gene>
    <name evidence="1" type="ORF">ODALV1_LOCUS16272</name>
</gene>
<protein>
    <submittedName>
        <fullName evidence="1">Uncharacterized protein</fullName>
    </submittedName>
</protein>
<organism evidence="1 2">
    <name type="scientific">Orchesella dallaii</name>
    <dbReference type="NCBI Taxonomy" id="48710"/>
    <lineage>
        <taxon>Eukaryota</taxon>
        <taxon>Metazoa</taxon>
        <taxon>Ecdysozoa</taxon>
        <taxon>Arthropoda</taxon>
        <taxon>Hexapoda</taxon>
        <taxon>Collembola</taxon>
        <taxon>Entomobryomorpha</taxon>
        <taxon>Entomobryoidea</taxon>
        <taxon>Orchesellidae</taxon>
        <taxon>Orchesellinae</taxon>
        <taxon>Orchesella</taxon>
    </lineage>
</organism>